<evidence type="ECO:0000256" key="2">
    <source>
        <dbReference type="ARBA" id="ARBA00022723"/>
    </source>
</evidence>
<evidence type="ECO:0000256" key="3">
    <source>
        <dbReference type="ARBA" id="ARBA00023002"/>
    </source>
</evidence>
<keyword evidence="4" id="KW-0408">Iron</keyword>
<gene>
    <name evidence="7" type="ORF">RchiOBHm_Chr7g0223411</name>
</gene>
<name>A0A2P6PDK0_ROSCH</name>
<dbReference type="GO" id="GO:0004497">
    <property type="term" value="F:monooxygenase activity"/>
    <property type="evidence" value="ECO:0007669"/>
    <property type="project" value="UniProtKB-KW"/>
</dbReference>
<evidence type="ECO:0000313" key="8">
    <source>
        <dbReference type="Proteomes" id="UP000238479"/>
    </source>
</evidence>
<dbReference type="InterPro" id="IPR050651">
    <property type="entry name" value="Plant_Cytochrome_P450_Monoox"/>
</dbReference>
<dbReference type="InterPro" id="IPR036396">
    <property type="entry name" value="Cyt_P450_sf"/>
</dbReference>
<dbReference type="SUPFAM" id="SSF48264">
    <property type="entry name" value="Cytochrome P450"/>
    <property type="match status" value="1"/>
</dbReference>
<dbReference type="PANTHER" id="PTHR47947:SF39">
    <property type="entry name" value="CYTOCHROME P450"/>
    <property type="match status" value="1"/>
</dbReference>
<dbReference type="GO" id="GO:0020037">
    <property type="term" value="F:heme binding"/>
    <property type="evidence" value="ECO:0007669"/>
    <property type="project" value="InterPro"/>
</dbReference>
<keyword evidence="1" id="KW-0349">Heme</keyword>
<dbReference type="GO" id="GO:0016705">
    <property type="term" value="F:oxidoreductase activity, acting on paired donors, with incorporation or reduction of molecular oxygen"/>
    <property type="evidence" value="ECO:0007669"/>
    <property type="project" value="InterPro"/>
</dbReference>
<dbReference type="Gene3D" id="1.10.630.10">
    <property type="entry name" value="Cytochrome P450"/>
    <property type="match status" value="1"/>
</dbReference>
<evidence type="ECO:0000313" key="7">
    <source>
        <dbReference type="EMBL" id="PRQ20002.1"/>
    </source>
</evidence>
<comment type="caution">
    <text evidence="7">The sequence shown here is derived from an EMBL/GenBank/DDBJ whole genome shotgun (WGS) entry which is preliminary data.</text>
</comment>
<keyword evidence="5" id="KW-0503">Monooxygenase</keyword>
<evidence type="ECO:0000256" key="6">
    <source>
        <dbReference type="SAM" id="Phobius"/>
    </source>
</evidence>
<feature type="transmembrane region" description="Helical" evidence="6">
    <location>
        <begin position="6"/>
        <end position="23"/>
    </location>
</feature>
<evidence type="ECO:0000256" key="5">
    <source>
        <dbReference type="ARBA" id="ARBA00023033"/>
    </source>
</evidence>
<reference evidence="7 8" key="1">
    <citation type="journal article" date="2018" name="Nat. Genet.">
        <title>The Rosa genome provides new insights in the design of modern roses.</title>
        <authorList>
            <person name="Bendahmane M."/>
        </authorList>
    </citation>
    <scope>NUCLEOTIDE SEQUENCE [LARGE SCALE GENOMIC DNA]</scope>
    <source>
        <strain evidence="8">cv. Old Blush</strain>
    </source>
</reference>
<dbReference type="Proteomes" id="UP000238479">
    <property type="component" value="Chromosome 7"/>
</dbReference>
<keyword evidence="3" id="KW-0560">Oxidoreductase</keyword>
<dbReference type="Pfam" id="PF00067">
    <property type="entry name" value="p450"/>
    <property type="match status" value="1"/>
</dbReference>
<dbReference type="AlphaFoldDB" id="A0A2P6PDK0"/>
<sequence length="122" mass="13454">MNFLIPYIIVALPVIVTISYCLLSRNWRVSKGVTAPEANGAWPIFGHLPLLGGSTKPLHGTLGAMADKYGPLFTVRLGIHQSLVVNSSEMAKECFTIKDTCTLNPRNRTIPIYYILTMTFQG</sequence>
<dbReference type="EMBL" id="PDCK01000045">
    <property type="protein sequence ID" value="PRQ20002.1"/>
    <property type="molecule type" value="Genomic_DNA"/>
</dbReference>
<evidence type="ECO:0000256" key="4">
    <source>
        <dbReference type="ARBA" id="ARBA00023004"/>
    </source>
</evidence>
<keyword evidence="6" id="KW-0812">Transmembrane</keyword>
<keyword evidence="2" id="KW-0479">Metal-binding</keyword>
<dbReference type="InterPro" id="IPR001128">
    <property type="entry name" value="Cyt_P450"/>
</dbReference>
<organism evidence="7 8">
    <name type="scientific">Rosa chinensis</name>
    <name type="common">China rose</name>
    <dbReference type="NCBI Taxonomy" id="74649"/>
    <lineage>
        <taxon>Eukaryota</taxon>
        <taxon>Viridiplantae</taxon>
        <taxon>Streptophyta</taxon>
        <taxon>Embryophyta</taxon>
        <taxon>Tracheophyta</taxon>
        <taxon>Spermatophyta</taxon>
        <taxon>Magnoliopsida</taxon>
        <taxon>eudicotyledons</taxon>
        <taxon>Gunneridae</taxon>
        <taxon>Pentapetalae</taxon>
        <taxon>rosids</taxon>
        <taxon>fabids</taxon>
        <taxon>Rosales</taxon>
        <taxon>Rosaceae</taxon>
        <taxon>Rosoideae</taxon>
        <taxon>Rosoideae incertae sedis</taxon>
        <taxon>Rosa</taxon>
    </lineage>
</organism>
<dbReference type="GO" id="GO:0005506">
    <property type="term" value="F:iron ion binding"/>
    <property type="evidence" value="ECO:0007669"/>
    <property type="project" value="InterPro"/>
</dbReference>
<keyword evidence="6" id="KW-0472">Membrane</keyword>
<dbReference type="PANTHER" id="PTHR47947">
    <property type="entry name" value="CYTOCHROME P450 82C3-RELATED"/>
    <property type="match status" value="1"/>
</dbReference>
<keyword evidence="8" id="KW-1185">Reference proteome</keyword>
<evidence type="ECO:0000256" key="1">
    <source>
        <dbReference type="ARBA" id="ARBA00022617"/>
    </source>
</evidence>
<protein>
    <submittedName>
        <fullName evidence="7">Putative cytochrome P450</fullName>
    </submittedName>
</protein>
<proteinExistence type="predicted"/>
<accession>A0A2P6PDK0</accession>
<keyword evidence="6" id="KW-1133">Transmembrane helix</keyword>
<dbReference type="Gramene" id="PRQ20002">
    <property type="protein sequence ID" value="PRQ20002"/>
    <property type="gene ID" value="RchiOBHm_Chr7g0223411"/>
</dbReference>